<evidence type="ECO:0000256" key="1">
    <source>
        <dbReference type="ARBA" id="ARBA00022801"/>
    </source>
</evidence>
<evidence type="ECO:0000259" key="2">
    <source>
        <dbReference type="Pfam" id="PF05116"/>
    </source>
</evidence>
<reference evidence="3 4" key="1">
    <citation type="submission" date="2009-02" db="EMBL/GenBank/DDBJ databases">
        <title>Vibrio splendidus str. LGP32 complete genome.</title>
        <authorList>
            <person name="Mazel D."/>
            <person name="Le Roux F."/>
        </authorList>
    </citation>
    <scope>NUCLEOTIDE SEQUENCE [LARGE SCALE GENOMIC DNA]</scope>
    <source>
        <strain evidence="3 4">LGP32</strain>
    </source>
</reference>
<dbReference type="InterPro" id="IPR036412">
    <property type="entry name" value="HAD-like_sf"/>
</dbReference>
<name>B7VMQ3_VIBA3</name>
<protein>
    <submittedName>
        <fullName evidence="3">Sucrose phosphate synthase</fullName>
    </submittedName>
</protein>
<dbReference type="KEGG" id="vsp:VS_1178"/>
<dbReference type="InterPro" id="IPR051518">
    <property type="entry name" value="Sucrose_Phosphatase"/>
</dbReference>
<dbReference type="AlphaFoldDB" id="B7VMQ3"/>
<dbReference type="SFLD" id="SFLDS00003">
    <property type="entry name" value="Haloacid_Dehalogenase"/>
    <property type="match status" value="1"/>
</dbReference>
<feature type="domain" description="Sucrose phosphatase-like" evidence="2">
    <location>
        <begin position="47"/>
        <end position="282"/>
    </location>
</feature>
<sequence length="289" mass="32331">MILAANCQKSITQAERQLVEYTLLFHSLSKGWALFRTDKRTGIRMIKMLVCDFDGTLDGGSSHGVDQLFNYLTKQPDIRFIIATGRTLPSIRVGLASDNYPKPHTIISDVGTRIHHEHSQTPDHTWHNQLEASWNKSKVESALASLDFMGERLESHQGDYKITFEGKLSDSQHELIESSLESHGLDVDLTYSHDWYLDITPKGVNKATAIHHLLKQHQLSIEEVCVAGDSANDTSMLTINGVNSILVANHYPEIAHLSDRDNVYTSRATHAEGVLEGLKYWQELAASGN</sequence>
<dbReference type="GO" id="GO:0016791">
    <property type="term" value="F:phosphatase activity"/>
    <property type="evidence" value="ECO:0007669"/>
    <property type="project" value="UniProtKB-ARBA"/>
</dbReference>
<evidence type="ECO:0000313" key="3">
    <source>
        <dbReference type="EMBL" id="CAV18304.1"/>
    </source>
</evidence>
<dbReference type="GO" id="GO:0000287">
    <property type="term" value="F:magnesium ion binding"/>
    <property type="evidence" value="ECO:0007669"/>
    <property type="project" value="UniProtKB-ARBA"/>
</dbReference>
<dbReference type="HOGENOM" id="CLU_030534_0_1_6"/>
<dbReference type="SUPFAM" id="SSF56784">
    <property type="entry name" value="HAD-like"/>
    <property type="match status" value="1"/>
</dbReference>
<dbReference type="PANTHER" id="PTHR46521">
    <property type="entry name" value="SUCROSE-PHOSPHATASE 2-RELATED"/>
    <property type="match status" value="1"/>
</dbReference>
<dbReference type="Proteomes" id="UP000009100">
    <property type="component" value="Chromosome 1"/>
</dbReference>
<dbReference type="SFLD" id="SFLDG01140">
    <property type="entry name" value="C2.B:_Phosphomannomutase_and_P"/>
    <property type="match status" value="1"/>
</dbReference>
<dbReference type="Gene3D" id="3.40.50.1000">
    <property type="entry name" value="HAD superfamily/HAD-like"/>
    <property type="match status" value="1"/>
</dbReference>
<keyword evidence="1" id="KW-0378">Hydrolase</keyword>
<dbReference type="Pfam" id="PF05116">
    <property type="entry name" value="S6PP"/>
    <property type="match status" value="1"/>
</dbReference>
<dbReference type="Gene3D" id="3.90.1070.10">
    <property type="match status" value="1"/>
</dbReference>
<dbReference type="NCBIfam" id="TIGR01484">
    <property type="entry name" value="HAD-SF-IIB"/>
    <property type="match status" value="1"/>
</dbReference>
<gene>
    <name evidence="3" type="ordered locus">VS_1178</name>
</gene>
<dbReference type="InterPro" id="IPR006379">
    <property type="entry name" value="HAD-SF_hydro_IIB"/>
</dbReference>
<proteinExistence type="predicted"/>
<dbReference type="STRING" id="575788.VS_1178"/>
<organism evidence="3 4">
    <name type="scientific">Vibrio atlanticus (strain LGP32)</name>
    <name type="common">Vibrio splendidus (strain Mel32)</name>
    <dbReference type="NCBI Taxonomy" id="575788"/>
    <lineage>
        <taxon>Bacteria</taxon>
        <taxon>Pseudomonadati</taxon>
        <taxon>Pseudomonadota</taxon>
        <taxon>Gammaproteobacteria</taxon>
        <taxon>Vibrionales</taxon>
        <taxon>Vibrionaceae</taxon>
        <taxon>Vibrio</taxon>
    </lineage>
</organism>
<dbReference type="PANTHER" id="PTHR46521:SF4">
    <property type="entry name" value="SUCROSE-PHOSPHATASE 2-RELATED"/>
    <property type="match status" value="1"/>
</dbReference>
<evidence type="ECO:0000313" key="4">
    <source>
        <dbReference type="Proteomes" id="UP000009100"/>
    </source>
</evidence>
<dbReference type="eggNOG" id="COG0561">
    <property type="taxonomic scope" value="Bacteria"/>
</dbReference>
<dbReference type="EMBL" id="FM954972">
    <property type="protein sequence ID" value="CAV18304.1"/>
    <property type="molecule type" value="Genomic_DNA"/>
</dbReference>
<dbReference type="InterPro" id="IPR023214">
    <property type="entry name" value="HAD_sf"/>
</dbReference>
<dbReference type="InterPro" id="IPR006380">
    <property type="entry name" value="SPP-like_dom"/>
</dbReference>
<dbReference type="SFLD" id="SFLDG01141">
    <property type="entry name" value="C2.B.1:_Sucrose_Phosphatase_Li"/>
    <property type="match status" value="1"/>
</dbReference>
<accession>B7VMQ3</accession>